<proteinExistence type="predicted"/>
<dbReference type="Proteomes" id="UP000201263">
    <property type="component" value="Segment"/>
</dbReference>
<dbReference type="PROSITE" id="PS51194">
    <property type="entry name" value="HELICASE_CTER"/>
    <property type="match status" value="1"/>
</dbReference>
<dbReference type="InterPro" id="IPR014001">
    <property type="entry name" value="Helicase_ATP-bd"/>
</dbReference>
<dbReference type="GO" id="GO:0005524">
    <property type="term" value="F:ATP binding"/>
    <property type="evidence" value="ECO:0007669"/>
    <property type="project" value="InterPro"/>
</dbReference>
<accession>A0A076YK47</accession>
<feature type="domain" description="Helicase ATP-binding" evidence="1">
    <location>
        <begin position="122"/>
        <end position="276"/>
    </location>
</feature>
<dbReference type="PANTHER" id="PTHR47396:SF1">
    <property type="entry name" value="ATP-DEPENDENT HELICASE IRC3-RELATED"/>
    <property type="match status" value="1"/>
</dbReference>
<dbReference type="GO" id="GO:0003677">
    <property type="term" value="F:DNA binding"/>
    <property type="evidence" value="ECO:0007669"/>
    <property type="project" value="InterPro"/>
</dbReference>
<sequence length="499" mass="57515">MDIEVKYLNTSHVQIQADANIVYELRDYFSFQPPGYQYQAKYKYGGWNGYIYLMDYNGKLPYGLAYLVSKFAESRGYSIWVDPKIHETEDTTQEDFDKWITEHPVYDGDKQIDPYWYQRESVFHGIKNRRGVLNLPTSAGKSLIQGLISRWCLEHYSGKVLIIVPTTALVDQMIDDIANYRLFPKSAMLGIRSGTAKNSNALIYVSTWQSAVKMPAEWFQQFMCLMVDECHLSTGLSIKKIIDTMDQCIFKLGLSGSLKEGKTNMMQYIGAFGKVFKPVDTRRLMDDGQVTNLRINTIFLRYKEEEIKKLKGADYQTEIKYVTSHKRRNAWVLKLALKLSREKNENTFVMFRYKEHGKWLYEKLSKVYDNVVLINGDTGIDDRNEMKKIAESTKGLIVIGSIGVLSTGISIKNLHHIIFAHPCKSAVVVKQSIGRVLRKHGSKLLATVWDIVDNLSTLSKSKTAKNKYSATNYGMKHAMERVRIYNEERFDYVIKQVDI</sequence>
<dbReference type="RefSeq" id="YP_009097828.1">
    <property type="nucleotide sequence ID" value="NC_025414.1"/>
</dbReference>
<dbReference type="InterPro" id="IPR050742">
    <property type="entry name" value="Helicase_Restrict-Modif_Enz"/>
</dbReference>
<dbReference type="GeneID" id="22113698"/>
<organism evidence="3 4">
    <name type="scientific">Citrobacter phage Miller</name>
    <dbReference type="NCBI Taxonomy" id="1527524"/>
    <lineage>
        <taxon>Viruses</taxon>
        <taxon>Duplodnaviria</taxon>
        <taxon>Heunggongvirae</taxon>
        <taxon>Uroviricota</taxon>
        <taxon>Caudoviricetes</taxon>
        <taxon>Pantevenvirales</taxon>
        <taxon>Straboviridae</taxon>
        <taxon>Pseudotevenvirus</taxon>
        <taxon>Pseudotevenvirus miller</taxon>
    </lineage>
</organism>
<dbReference type="InterPro" id="IPR049409">
    <property type="entry name" value="UvsW_N"/>
</dbReference>
<dbReference type="SMART" id="SM00487">
    <property type="entry name" value="DEXDc"/>
    <property type="match status" value="1"/>
</dbReference>
<dbReference type="Pfam" id="PF00271">
    <property type="entry name" value="Helicase_C"/>
    <property type="match status" value="1"/>
</dbReference>
<dbReference type="KEGG" id="vg:22113698"/>
<feature type="domain" description="Helicase C-terminal" evidence="2">
    <location>
        <begin position="331"/>
        <end position="483"/>
    </location>
</feature>
<dbReference type="PANTHER" id="PTHR47396">
    <property type="entry name" value="TYPE I RESTRICTION ENZYME ECOKI R PROTEIN"/>
    <property type="match status" value="1"/>
</dbReference>
<protein>
    <submittedName>
        <fullName evidence="3">UvsW helicse</fullName>
    </submittedName>
</protein>
<dbReference type="EMBL" id="KM236237">
    <property type="protein sequence ID" value="AIK68162.1"/>
    <property type="molecule type" value="Genomic_DNA"/>
</dbReference>
<gene>
    <name evidence="3" type="ORF">CPTMiller_00226</name>
</gene>
<dbReference type="InterPro" id="IPR006935">
    <property type="entry name" value="Helicase/UvrB_N"/>
</dbReference>
<dbReference type="Gene3D" id="3.30.780.20">
    <property type="match status" value="1"/>
</dbReference>
<evidence type="ECO:0000259" key="1">
    <source>
        <dbReference type="PROSITE" id="PS51192"/>
    </source>
</evidence>
<dbReference type="SMR" id="A0A076YK47"/>
<evidence type="ECO:0000259" key="2">
    <source>
        <dbReference type="PROSITE" id="PS51194"/>
    </source>
</evidence>
<dbReference type="InterPro" id="IPR027417">
    <property type="entry name" value="P-loop_NTPase"/>
</dbReference>
<name>A0A076YK47_9CAUD</name>
<dbReference type="PROSITE" id="PS51192">
    <property type="entry name" value="HELICASE_ATP_BIND_1"/>
    <property type="match status" value="1"/>
</dbReference>
<evidence type="ECO:0000313" key="3">
    <source>
        <dbReference type="EMBL" id="AIK68162.1"/>
    </source>
</evidence>
<keyword evidence="4" id="KW-1185">Reference proteome</keyword>
<dbReference type="SUPFAM" id="SSF52540">
    <property type="entry name" value="P-loop containing nucleoside triphosphate hydrolases"/>
    <property type="match status" value="2"/>
</dbReference>
<reference evidence="3 4" key="1">
    <citation type="submission" date="2014-07" db="EMBL/GenBank/DDBJ databases">
        <title>Complete Genome of Citrobacter freundii Myophage Miller.</title>
        <authorList>
            <person name="Hwang K."/>
            <person name="Luna A.J."/>
            <person name="Hernandez A.C."/>
            <person name="Everett G.F.K."/>
        </authorList>
    </citation>
    <scope>NUCLEOTIDE SEQUENCE [LARGE SCALE GENOMIC DNA]</scope>
</reference>
<dbReference type="GO" id="GO:0016787">
    <property type="term" value="F:hydrolase activity"/>
    <property type="evidence" value="ECO:0007669"/>
    <property type="project" value="InterPro"/>
</dbReference>
<dbReference type="SMART" id="SM00490">
    <property type="entry name" value="HELICc"/>
    <property type="match status" value="1"/>
</dbReference>
<evidence type="ECO:0000313" key="4">
    <source>
        <dbReference type="Proteomes" id="UP000201263"/>
    </source>
</evidence>
<dbReference type="Pfam" id="PF04851">
    <property type="entry name" value="ResIII"/>
    <property type="match status" value="1"/>
</dbReference>
<dbReference type="Gene3D" id="3.40.50.300">
    <property type="entry name" value="P-loop containing nucleotide triphosphate hydrolases"/>
    <property type="match status" value="2"/>
</dbReference>
<dbReference type="InterPro" id="IPR001650">
    <property type="entry name" value="Helicase_C-like"/>
</dbReference>
<dbReference type="InterPro" id="IPR049430">
    <property type="entry name" value="UvsW_N_sf"/>
</dbReference>
<dbReference type="Pfam" id="PF21241">
    <property type="entry name" value="UvsW_N"/>
    <property type="match status" value="1"/>
</dbReference>